<dbReference type="AlphaFoldDB" id="A0A2R6AXE9"/>
<accession>A0A2R6AXE9</accession>
<evidence type="ECO:0000313" key="7">
    <source>
        <dbReference type="EMBL" id="PSN91069.1"/>
    </source>
</evidence>
<comment type="subcellular location">
    <subcellularLocation>
        <location evidence="1">Cell membrane</location>
        <topology evidence="1">Multi-pass membrane protein</topology>
    </subcellularLocation>
</comment>
<dbReference type="Pfam" id="PF03626">
    <property type="entry name" value="COX4_pro"/>
    <property type="match status" value="1"/>
</dbReference>
<feature type="transmembrane region" description="Helical" evidence="6">
    <location>
        <begin position="46"/>
        <end position="66"/>
    </location>
</feature>
<feature type="transmembrane region" description="Helical" evidence="6">
    <location>
        <begin position="72"/>
        <end position="96"/>
    </location>
</feature>
<comment type="caution">
    <text evidence="7">The sequence shown here is derived from an EMBL/GenBank/DDBJ whole genome shotgun (WGS) entry which is preliminary data.</text>
</comment>
<organism evidence="7 8">
    <name type="scientific">Candidatus Marsarchaeota G2 archaeon OSP_D</name>
    <dbReference type="NCBI Taxonomy" id="1978157"/>
    <lineage>
        <taxon>Archaea</taxon>
        <taxon>Candidatus Marsarchaeota</taxon>
        <taxon>Candidatus Marsarchaeota group 2</taxon>
    </lineage>
</organism>
<reference evidence="7 8" key="1">
    <citation type="submission" date="2017-04" db="EMBL/GenBank/DDBJ databases">
        <title>Novel microbial lineages endemic to geothermal iron-oxide mats fill important gaps in the evolutionary history of Archaea.</title>
        <authorList>
            <person name="Jay Z.J."/>
            <person name="Beam J.P."/>
            <person name="Dlakic M."/>
            <person name="Rusch D.B."/>
            <person name="Kozubal M.A."/>
            <person name="Inskeep W.P."/>
        </authorList>
    </citation>
    <scope>NUCLEOTIDE SEQUENCE [LARGE SCALE GENOMIC DNA]</scope>
    <source>
        <strain evidence="7">OSP_D</strain>
    </source>
</reference>
<keyword evidence="3 6" id="KW-0812">Transmembrane</keyword>
<evidence type="ECO:0000256" key="6">
    <source>
        <dbReference type="SAM" id="Phobius"/>
    </source>
</evidence>
<name>A0A2R6AXE9_9ARCH</name>
<feature type="transmembrane region" description="Helical" evidence="6">
    <location>
        <begin position="16"/>
        <end position="34"/>
    </location>
</feature>
<evidence type="ECO:0000256" key="4">
    <source>
        <dbReference type="ARBA" id="ARBA00022989"/>
    </source>
</evidence>
<dbReference type="Proteomes" id="UP000240322">
    <property type="component" value="Unassembled WGS sequence"/>
</dbReference>
<evidence type="ECO:0000256" key="1">
    <source>
        <dbReference type="ARBA" id="ARBA00004651"/>
    </source>
</evidence>
<evidence type="ECO:0000256" key="3">
    <source>
        <dbReference type="ARBA" id="ARBA00022692"/>
    </source>
</evidence>
<keyword evidence="4 6" id="KW-1133">Transmembrane helix</keyword>
<evidence type="ECO:0000256" key="2">
    <source>
        <dbReference type="ARBA" id="ARBA00022475"/>
    </source>
</evidence>
<evidence type="ECO:0000256" key="5">
    <source>
        <dbReference type="ARBA" id="ARBA00023136"/>
    </source>
</evidence>
<gene>
    <name evidence="7" type="ORF">B9Q03_05105</name>
</gene>
<evidence type="ECO:0000313" key="8">
    <source>
        <dbReference type="Proteomes" id="UP000240322"/>
    </source>
</evidence>
<protein>
    <submittedName>
        <fullName evidence="7">Uncharacterized protein</fullName>
    </submittedName>
</protein>
<dbReference type="EMBL" id="NEXE01000036">
    <property type="protein sequence ID" value="PSN91069.1"/>
    <property type="molecule type" value="Genomic_DNA"/>
</dbReference>
<keyword evidence="5 6" id="KW-0472">Membrane</keyword>
<sequence>MRWCKLDEEKRRFNPIPVWLAVLASTAIQIASVYKLRQYSVVATDTLILLVGAFEVTLIGAYFMHLKFEQKSLLAVALIPIFIVGAMVFGILASIVR</sequence>
<proteinExistence type="predicted"/>
<dbReference type="GO" id="GO:0005886">
    <property type="term" value="C:plasma membrane"/>
    <property type="evidence" value="ECO:0007669"/>
    <property type="project" value="UniProtKB-SubCell"/>
</dbReference>
<keyword evidence="2" id="KW-1003">Cell membrane</keyword>
<dbReference type="InterPro" id="IPR005171">
    <property type="entry name" value="Cyt_c_oxidase_su4_prok"/>
</dbReference>